<name>A9DU45_9FLAO</name>
<dbReference type="STRING" id="391587.KAOT1_02547"/>
<dbReference type="Proteomes" id="UP000002945">
    <property type="component" value="Unassembled WGS sequence"/>
</dbReference>
<comment type="caution">
    <text evidence="2">The sequence shown here is derived from an EMBL/GenBank/DDBJ whole genome shotgun (WGS) entry which is preliminary data.</text>
</comment>
<proteinExistence type="predicted"/>
<keyword evidence="1" id="KW-0812">Transmembrane</keyword>
<keyword evidence="3" id="KW-1185">Reference proteome</keyword>
<dbReference type="RefSeq" id="WP_007093082.1">
    <property type="nucleotide sequence ID" value="NZ_CP142125.1"/>
</dbReference>
<accession>A9DU45</accession>
<reference evidence="2 3" key="1">
    <citation type="journal article" date="2011" name="J. Bacteriol.">
        <title>Genome sequence of the algicidal bacterium Kordia algicida OT-1.</title>
        <authorList>
            <person name="Lee H.S."/>
            <person name="Kang S.G."/>
            <person name="Kwon K.K."/>
            <person name="Lee J.H."/>
            <person name="Kim S.J."/>
        </authorList>
    </citation>
    <scope>NUCLEOTIDE SEQUENCE [LARGE SCALE GENOMIC DNA]</scope>
    <source>
        <strain evidence="2 3">OT-1</strain>
    </source>
</reference>
<keyword evidence="1" id="KW-0472">Membrane</keyword>
<dbReference type="AlphaFoldDB" id="A9DU45"/>
<evidence type="ECO:0000313" key="2">
    <source>
        <dbReference type="EMBL" id="EDP96252.1"/>
    </source>
</evidence>
<feature type="transmembrane region" description="Helical" evidence="1">
    <location>
        <begin position="65"/>
        <end position="84"/>
    </location>
</feature>
<protein>
    <submittedName>
        <fullName evidence="2">Uncharacterized protein</fullName>
    </submittedName>
</protein>
<evidence type="ECO:0000256" key="1">
    <source>
        <dbReference type="SAM" id="Phobius"/>
    </source>
</evidence>
<keyword evidence="1" id="KW-1133">Transmembrane helix</keyword>
<sequence length="89" mass="9848">MATTTHSNEMGATSQSIRDDNNASVFSLKINKEQFITWTKRIAFIGLFLGYIAITIMSYSVNPEYFWALVKAGVVLSLVSIIALSTPSR</sequence>
<gene>
    <name evidence="2" type="ORF">KAOT1_02547</name>
</gene>
<feature type="transmembrane region" description="Helical" evidence="1">
    <location>
        <begin position="42"/>
        <end position="59"/>
    </location>
</feature>
<dbReference type="EMBL" id="ABIB01000004">
    <property type="protein sequence ID" value="EDP96252.1"/>
    <property type="molecule type" value="Genomic_DNA"/>
</dbReference>
<evidence type="ECO:0000313" key="3">
    <source>
        <dbReference type="Proteomes" id="UP000002945"/>
    </source>
</evidence>
<organism evidence="2 3">
    <name type="scientific">Kordia algicida OT-1</name>
    <dbReference type="NCBI Taxonomy" id="391587"/>
    <lineage>
        <taxon>Bacteria</taxon>
        <taxon>Pseudomonadati</taxon>
        <taxon>Bacteroidota</taxon>
        <taxon>Flavobacteriia</taxon>
        <taxon>Flavobacteriales</taxon>
        <taxon>Flavobacteriaceae</taxon>
        <taxon>Kordia</taxon>
    </lineage>
</organism>
<dbReference type="HOGENOM" id="CLU_2450720_0_0_10"/>